<evidence type="ECO:0000256" key="3">
    <source>
        <dbReference type="SAM" id="Phobius"/>
    </source>
</evidence>
<keyword evidence="1" id="KW-0862">Zinc</keyword>
<dbReference type="GO" id="GO:0008270">
    <property type="term" value="F:zinc ion binding"/>
    <property type="evidence" value="ECO:0007669"/>
    <property type="project" value="UniProtKB-KW"/>
</dbReference>
<organism evidence="6 7">
    <name type="scientific">Exophiala viscosa</name>
    <dbReference type="NCBI Taxonomy" id="2486360"/>
    <lineage>
        <taxon>Eukaryota</taxon>
        <taxon>Fungi</taxon>
        <taxon>Dikarya</taxon>
        <taxon>Ascomycota</taxon>
        <taxon>Pezizomycotina</taxon>
        <taxon>Eurotiomycetes</taxon>
        <taxon>Chaetothyriomycetidae</taxon>
        <taxon>Chaetothyriales</taxon>
        <taxon>Herpotrichiellaceae</taxon>
        <taxon>Exophiala</taxon>
    </lineage>
</organism>
<dbReference type="AlphaFoldDB" id="A0AAN6DW78"/>
<feature type="transmembrane region" description="Helical" evidence="3">
    <location>
        <begin position="80"/>
        <end position="99"/>
    </location>
</feature>
<proteinExistence type="predicted"/>
<keyword evidence="4" id="KW-0732">Signal</keyword>
<dbReference type="Proteomes" id="UP001203852">
    <property type="component" value="Unassembled WGS sequence"/>
</dbReference>
<dbReference type="Gene3D" id="3.30.40.10">
    <property type="entry name" value="Zinc/RING finger domain, C3HC4 (zinc finger)"/>
    <property type="match status" value="1"/>
</dbReference>
<sequence>MSFFLAFCLFVGYAIARLDHMRLLCTALLHAIKNFQAPFTANSKQKVAFQRRSRVIQTKKLYLFLKYVNEVDTPEALNNLLTYVAYLYFIFLASIVWILTIRRNEMKWDPHGPLVAEISSSWSAAKIRTLKFLAAVVGSFRWREKQTARADVIPNKTLALYIRQASWQQSGTECLLCHNLIWTKEKVLYLPCPKWHIFHNDCAKGFVSTQRRCPVCHEMVFGKDGSPLCLHTAKTTSKKQAMAKNTAPEEDEPPEELMEDDTPSKKKKKQKRNKKIKNMNRLRRRGK</sequence>
<keyword evidence="3" id="KW-1133">Transmembrane helix</keyword>
<protein>
    <recommendedName>
        <fullName evidence="5">RING-type domain-containing protein</fullName>
    </recommendedName>
</protein>
<dbReference type="InterPro" id="IPR013083">
    <property type="entry name" value="Znf_RING/FYVE/PHD"/>
</dbReference>
<feature type="domain" description="RING-type" evidence="5">
    <location>
        <begin position="174"/>
        <end position="217"/>
    </location>
</feature>
<dbReference type="PROSITE" id="PS50089">
    <property type="entry name" value="ZF_RING_2"/>
    <property type="match status" value="1"/>
</dbReference>
<keyword evidence="3" id="KW-0812">Transmembrane</keyword>
<name>A0AAN6DW78_9EURO</name>
<feature type="compositionally biased region" description="Basic residues" evidence="2">
    <location>
        <begin position="265"/>
        <end position="287"/>
    </location>
</feature>
<gene>
    <name evidence="6" type="ORF">EDD36DRAFT_473799</name>
</gene>
<evidence type="ECO:0000256" key="4">
    <source>
        <dbReference type="SAM" id="SignalP"/>
    </source>
</evidence>
<keyword evidence="7" id="KW-1185">Reference proteome</keyword>
<evidence type="ECO:0000259" key="5">
    <source>
        <dbReference type="PROSITE" id="PS50089"/>
    </source>
</evidence>
<evidence type="ECO:0000313" key="6">
    <source>
        <dbReference type="EMBL" id="KAI1613766.1"/>
    </source>
</evidence>
<evidence type="ECO:0000256" key="2">
    <source>
        <dbReference type="SAM" id="MobiDB-lite"/>
    </source>
</evidence>
<accession>A0AAN6DW78</accession>
<keyword evidence="3" id="KW-0472">Membrane</keyword>
<evidence type="ECO:0000256" key="1">
    <source>
        <dbReference type="PROSITE-ProRule" id="PRU00175"/>
    </source>
</evidence>
<evidence type="ECO:0000313" key="7">
    <source>
        <dbReference type="Proteomes" id="UP001203852"/>
    </source>
</evidence>
<feature type="chain" id="PRO_5042957938" description="RING-type domain-containing protein" evidence="4">
    <location>
        <begin position="17"/>
        <end position="287"/>
    </location>
</feature>
<dbReference type="InterPro" id="IPR001841">
    <property type="entry name" value="Znf_RING"/>
</dbReference>
<dbReference type="EMBL" id="MU404353">
    <property type="protein sequence ID" value="KAI1613766.1"/>
    <property type="molecule type" value="Genomic_DNA"/>
</dbReference>
<keyword evidence="1" id="KW-0479">Metal-binding</keyword>
<dbReference type="SUPFAM" id="SSF57850">
    <property type="entry name" value="RING/U-box"/>
    <property type="match status" value="1"/>
</dbReference>
<feature type="signal peptide" evidence="4">
    <location>
        <begin position="1"/>
        <end position="16"/>
    </location>
</feature>
<reference evidence="6" key="1">
    <citation type="journal article" date="2022" name="bioRxiv">
        <title>Deciphering the potential niche of two novel black yeast fungi from a biological soil crust based on their genomes, phenotypes, and melanin regulation.</title>
        <authorList>
            <consortium name="DOE Joint Genome Institute"/>
            <person name="Carr E.C."/>
            <person name="Barton Q."/>
            <person name="Grambo S."/>
            <person name="Sullivan M."/>
            <person name="Renfro C.M."/>
            <person name="Kuo A."/>
            <person name="Pangilinan J."/>
            <person name="Lipzen A."/>
            <person name="Keymanesh K."/>
            <person name="Savage E."/>
            <person name="Barry K."/>
            <person name="Grigoriev I.V."/>
            <person name="Riekhof W.R."/>
            <person name="Harris S.S."/>
        </authorList>
    </citation>
    <scope>NUCLEOTIDE SEQUENCE</scope>
    <source>
        <strain evidence="6">JF 03-4F</strain>
    </source>
</reference>
<feature type="region of interest" description="Disordered" evidence="2">
    <location>
        <begin position="235"/>
        <end position="287"/>
    </location>
</feature>
<keyword evidence="1" id="KW-0863">Zinc-finger</keyword>
<feature type="compositionally biased region" description="Acidic residues" evidence="2">
    <location>
        <begin position="248"/>
        <end position="261"/>
    </location>
</feature>
<comment type="caution">
    <text evidence="6">The sequence shown here is derived from an EMBL/GenBank/DDBJ whole genome shotgun (WGS) entry which is preliminary data.</text>
</comment>